<feature type="domain" description="Heparinase II/III-like C-terminal" evidence="2">
    <location>
        <begin position="297"/>
        <end position="544"/>
    </location>
</feature>
<organism evidence="3 4">
    <name type="scientific">Cereibacter ovatus</name>
    <dbReference type="NCBI Taxonomy" id="439529"/>
    <lineage>
        <taxon>Bacteria</taxon>
        <taxon>Pseudomonadati</taxon>
        <taxon>Pseudomonadota</taxon>
        <taxon>Alphaproteobacteria</taxon>
        <taxon>Rhodobacterales</taxon>
        <taxon>Paracoccaceae</taxon>
        <taxon>Cereibacter</taxon>
    </lineage>
</organism>
<dbReference type="Gene3D" id="2.70.98.70">
    <property type="match status" value="1"/>
</dbReference>
<dbReference type="Pfam" id="PF07940">
    <property type="entry name" value="Hepar_II_III_C"/>
    <property type="match status" value="1"/>
</dbReference>
<evidence type="ECO:0000313" key="4">
    <source>
        <dbReference type="Proteomes" id="UP000219467"/>
    </source>
</evidence>
<keyword evidence="4" id="KW-1185">Reference proteome</keyword>
<evidence type="ECO:0000259" key="2">
    <source>
        <dbReference type="Pfam" id="PF07940"/>
    </source>
</evidence>
<dbReference type="GO" id="GO:0016829">
    <property type="term" value="F:lyase activity"/>
    <property type="evidence" value="ECO:0007669"/>
    <property type="project" value="InterPro"/>
</dbReference>
<name>A0A285CML4_9RHOB</name>
<dbReference type="AlphaFoldDB" id="A0A285CML4"/>
<dbReference type="InterPro" id="IPR008929">
    <property type="entry name" value="Chondroitin_lyas"/>
</dbReference>
<comment type="subcellular location">
    <subcellularLocation>
        <location evidence="1">Cell envelope</location>
    </subcellularLocation>
</comment>
<dbReference type="EMBL" id="OAOQ01000002">
    <property type="protein sequence ID" value="SNX68243.1"/>
    <property type="molecule type" value="Genomic_DNA"/>
</dbReference>
<dbReference type="OrthoDB" id="9787373at2"/>
<dbReference type="GO" id="GO:0030313">
    <property type="term" value="C:cell envelope"/>
    <property type="evidence" value="ECO:0007669"/>
    <property type="project" value="UniProtKB-SubCell"/>
</dbReference>
<dbReference type="Gene3D" id="1.50.10.100">
    <property type="entry name" value="Chondroitin AC/alginate lyase"/>
    <property type="match status" value="1"/>
</dbReference>
<accession>A0A285CML4</accession>
<evidence type="ECO:0000256" key="1">
    <source>
        <dbReference type="ARBA" id="ARBA00004196"/>
    </source>
</evidence>
<dbReference type="Proteomes" id="UP000219467">
    <property type="component" value="Unassembled WGS sequence"/>
</dbReference>
<dbReference type="RefSeq" id="WP_097029075.1">
    <property type="nucleotide sequence ID" value="NZ_OAOQ01000002.1"/>
</dbReference>
<reference evidence="4" key="1">
    <citation type="submission" date="2017-08" db="EMBL/GenBank/DDBJ databases">
        <authorList>
            <person name="Varghese N."/>
            <person name="Submissions S."/>
        </authorList>
    </citation>
    <scope>NUCLEOTIDE SEQUENCE [LARGE SCALE GENOMIC DNA]</scope>
    <source>
        <strain evidence="4">JA234</strain>
    </source>
</reference>
<sequence length="572" mass="60021">MIGPALPAAGLLDRLALLRARLSRPATRFAALPDPGLIGVAERGRWLIAGQWLTAGRLVEAPGAAPWEVPGADAALLAHAHGFGWLDDLAALGGRGARTRAQHWTFRWIARFGQGRGPGWGPALAAQRLGRWMAHASFLLDGAGMREADLARAASRTMLYLAQRWPSASGPARIESLAAILRAGLALEGMAAHVAPAAQALGREAGAQIDPQGAIASRSPEDLAALFTLLAETAAALVAAGRPVAEGHRAAILRMAPVVRALRHGDGGLPRFHGGGRAFPERMDRALAGLSGPALPTEGLAMGFARLAAGRTTVIVDAEGPPPGGHAHASTLGVELSSGRRPLVVSCGSGRSWGPGWHRAGRATASHSTLMIEGFSSSRLARDGDDMAETARVLSAHLQKGPAGQHLHLLHDGWAQTHGLTHRRDLVLAPDGRSLSGADTLAALTAPERKRLDAALRAAKGHGLAFALRFHLHPDVSADILPDGHGVTLTLASGEVWAFRPEGPARLTLAPSVYLDRAHRLPRATRQIVLAGVLVDAEARIGWTFAKTEDTPLAIRDLSRDDPPDRHGPDPT</sequence>
<dbReference type="InterPro" id="IPR012480">
    <property type="entry name" value="Hepar_II_III_C"/>
</dbReference>
<evidence type="ECO:0000313" key="3">
    <source>
        <dbReference type="EMBL" id="SNX68243.1"/>
    </source>
</evidence>
<proteinExistence type="predicted"/>
<protein>
    <submittedName>
        <fullName evidence="3">Uncharacterized heparinase superfamily protein</fullName>
    </submittedName>
</protein>
<gene>
    <name evidence="3" type="ORF">SAMN05878503_10225</name>
</gene>